<evidence type="ECO:0000256" key="6">
    <source>
        <dbReference type="ARBA" id="ARBA00023136"/>
    </source>
</evidence>
<dbReference type="Gene3D" id="3.40.190.10">
    <property type="entry name" value="Periplasmic binding protein-like II"/>
    <property type="match status" value="1"/>
</dbReference>
<evidence type="ECO:0000313" key="13">
    <source>
        <dbReference type="EMBL" id="KAF7830620.1"/>
    </source>
</evidence>
<feature type="transmembrane region" description="Helical" evidence="11">
    <location>
        <begin position="491"/>
        <end position="509"/>
    </location>
</feature>
<keyword evidence="5" id="KW-0406">Ion transport</keyword>
<dbReference type="GO" id="GO:0016020">
    <property type="term" value="C:membrane"/>
    <property type="evidence" value="ECO:0007669"/>
    <property type="project" value="UniProtKB-SubCell"/>
</dbReference>
<dbReference type="PANTHER" id="PTHR18966">
    <property type="entry name" value="IONOTROPIC GLUTAMATE RECEPTOR"/>
    <property type="match status" value="1"/>
</dbReference>
<keyword evidence="3 11" id="KW-0812">Transmembrane</keyword>
<evidence type="ECO:0000256" key="3">
    <source>
        <dbReference type="ARBA" id="ARBA00022692"/>
    </source>
</evidence>
<comment type="caution">
    <text evidence="13">The sequence shown here is derived from an EMBL/GenBank/DDBJ whole genome shotgun (WGS) entry which is preliminary data.</text>
</comment>
<dbReference type="InterPro" id="IPR001828">
    <property type="entry name" value="ANF_lig-bd_rcpt"/>
</dbReference>
<evidence type="ECO:0000256" key="9">
    <source>
        <dbReference type="ARBA" id="ARBA00023286"/>
    </source>
</evidence>
<keyword evidence="8" id="KW-0325">Glycoprotein</keyword>
<keyword evidence="7 13" id="KW-0675">Receptor</keyword>
<keyword evidence="14" id="KW-1185">Reference proteome</keyword>
<evidence type="ECO:0000256" key="1">
    <source>
        <dbReference type="ARBA" id="ARBA00004141"/>
    </source>
</evidence>
<evidence type="ECO:0000259" key="12">
    <source>
        <dbReference type="SMART" id="SM00079"/>
    </source>
</evidence>
<sequence length="763" mass="86516">MIVNIGAIIDSTSRVGKEQKTALEMAIQDVNHLTCFKLVLNYFNDPYHNHTDLAQTKQVQLIIETKLNGATLVPIMSLTPIQLATDFTLNLQCIAGIVEQFRWRKVTAIYEHNHGFFSNSDILTHLSYYLRSVHSEIDHHVAFPSLTSLLDPKATIEAELTRLKNKSNRVFLVIQSSLEFSILLFERAKDMGLMEKGSVWIIADDVASHLDSLDSSVTFNMQGVVGCKTNFVEISDTFKRFKLVFRRKFGLEYPEEENPHPSVFALRAYDAIWVVAHALNKSQGNISSLSAHIMATNLVGLSGKLSFKDRKLMELAPTYKVVNVIGRSYKELAYWSEASGLSENLAVYWPGGSEAIPKGWVYSSEEKPLKIGFPAKDPCPQFVNVSYDLRQSKTYITGFSINVFRAVVKHLPYHLPYELVAFNGTYDELVEQVNKKVLDAAVGDIQIIDNRYANAEFSHPYLESGIWMIARVKPDRSKETWMFMDAFTKEMWLLMAMMHMLIGFAIWFIESEDNPELRGFRAMLWFFVTILFFVDREPVRSNLARIVLAPWLFAILIVSASFTASLSSMMTVSQLEPSVPDVQTLLRTNAVVGCNKKTFLVDYLIKEHKFKAENIRGFDSIADFPKAFENKEIKAAFTISPHARAFPKGSPMAYDISRAVLKAIESGEVERLERDMLSNTDCGVSESNSKIQDEQLGPRPFFGLFYISGGIASLAFTITFLGFVGRNVQNIRNWIHRRMRRNNEQTSTVTIELPTINNNNHES</sequence>
<dbReference type="InterPro" id="IPR028082">
    <property type="entry name" value="Peripla_BP_I"/>
</dbReference>
<gene>
    <name evidence="13" type="ORF">G2W53_012953</name>
</gene>
<dbReference type="EMBL" id="JAAIUW010000005">
    <property type="protein sequence ID" value="KAF7830620.1"/>
    <property type="molecule type" value="Genomic_DNA"/>
</dbReference>
<dbReference type="Proteomes" id="UP000634136">
    <property type="component" value="Unassembled WGS sequence"/>
</dbReference>
<keyword evidence="6 11" id="KW-0472">Membrane</keyword>
<dbReference type="FunFam" id="1.10.287.70:FF:000172">
    <property type="entry name" value="Glutamate receptor"/>
    <property type="match status" value="1"/>
</dbReference>
<dbReference type="FunFam" id="3.40.50.2300:FF:000188">
    <property type="entry name" value="Glutamate receptor"/>
    <property type="match status" value="1"/>
</dbReference>
<dbReference type="InterPro" id="IPR001320">
    <property type="entry name" value="Iontro_rcpt_C"/>
</dbReference>
<keyword evidence="10" id="KW-0407">Ion channel</keyword>
<feature type="transmembrane region" description="Helical" evidence="11">
    <location>
        <begin position="515"/>
        <end position="534"/>
    </location>
</feature>
<evidence type="ECO:0000313" key="14">
    <source>
        <dbReference type="Proteomes" id="UP000634136"/>
    </source>
</evidence>
<dbReference type="Pfam" id="PF00060">
    <property type="entry name" value="Lig_chan"/>
    <property type="match status" value="1"/>
</dbReference>
<protein>
    <submittedName>
        <fullName evidence="13">Glutamate receptor 2.7-like</fullName>
    </submittedName>
</protein>
<dbReference type="Pfam" id="PF01094">
    <property type="entry name" value="ANF_receptor"/>
    <property type="match status" value="1"/>
</dbReference>
<feature type="transmembrane region" description="Helical" evidence="11">
    <location>
        <begin position="704"/>
        <end position="724"/>
    </location>
</feature>
<feature type="domain" description="Ionotropic glutamate receptor C-terminal" evidence="12">
    <location>
        <begin position="370"/>
        <end position="679"/>
    </location>
</feature>
<accession>A0A834U1W7</accession>
<name>A0A834U1W7_9FABA</name>
<dbReference type="OrthoDB" id="5984008at2759"/>
<dbReference type="InterPro" id="IPR015683">
    <property type="entry name" value="Ionotropic_Glu_rcpt"/>
</dbReference>
<reference evidence="13" key="1">
    <citation type="submission" date="2020-09" db="EMBL/GenBank/DDBJ databases">
        <title>Genome-Enabled Discovery of Anthraquinone Biosynthesis in Senna tora.</title>
        <authorList>
            <person name="Kang S.-H."/>
            <person name="Pandey R.P."/>
            <person name="Lee C.-M."/>
            <person name="Sim J.-S."/>
            <person name="Jeong J.-T."/>
            <person name="Choi B.-S."/>
            <person name="Jung M."/>
            <person name="Ginzburg D."/>
            <person name="Zhao K."/>
            <person name="Won S.Y."/>
            <person name="Oh T.-J."/>
            <person name="Yu Y."/>
            <person name="Kim N.-H."/>
            <person name="Lee O.R."/>
            <person name="Lee T.-H."/>
            <person name="Bashyal P."/>
            <person name="Kim T.-S."/>
            <person name="Lee W.-H."/>
            <person name="Kawkins C."/>
            <person name="Kim C.-K."/>
            <person name="Kim J.S."/>
            <person name="Ahn B.O."/>
            <person name="Rhee S.Y."/>
            <person name="Sohng J.K."/>
        </authorList>
    </citation>
    <scope>NUCLEOTIDE SEQUENCE</scope>
    <source>
        <tissue evidence="13">Leaf</tissue>
    </source>
</reference>
<proteinExistence type="predicted"/>
<evidence type="ECO:0000256" key="5">
    <source>
        <dbReference type="ARBA" id="ARBA00023065"/>
    </source>
</evidence>
<evidence type="ECO:0000256" key="8">
    <source>
        <dbReference type="ARBA" id="ARBA00023180"/>
    </source>
</evidence>
<evidence type="ECO:0000256" key="2">
    <source>
        <dbReference type="ARBA" id="ARBA00022448"/>
    </source>
</evidence>
<evidence type="ECO:0000256" key="11">
    <source>
        <dbReference type="SAM" id="Phobius"/>
    </source>
</evidence>
<comment type="subcellular location">
    <subcellularLocation>
        <location evidence="1">Membrane</location>
        <topology evidence="1">Multi-pass membrane protein</topology>
    </subcellularLocation>
</comment>
<evidence type="ECO:0000256" key="10">
    <source>
        <dbReference type="ARBA" id="ARBA00023303"/>
    </source>
</evidence>
<dbReference type="SMART" id="SM00079">
    <property type="entry name" value="PBPe"/>
    <property type="match status" value="1"/>
</dbReference>
<evidence type="ECO:0000256" key="7">
    <source>
        <dbReference type="ARBA" id="ARBA00023170"/>
    </source>
</evidence>
<keyword evidence="2" id="KW-0813">Transport</keyword>
<feature type="transmembrane region" description="Helical" evidence="11">
    <location>
        <begin position="546"/>
        <end position="566"/>
    </location>
</feature>
<organism evidence="13 14">
    <name type="scientific">Senna tora</name>
    <dbReference type="NCBI Taxonomy" id="362788"/>
    <lineage>
        <taxon>Eukaryota</taxon>
        <taxon>Viridiplantae</taxon>
        <taxon>Streptophyta</taxon>
        <taxon>Embryophyta</taxon>
        <taxon>Tracheophyta</taxon>
        <taxon>Spermatophyta</taxon>
        <taxon>Magnoliopsida</taxon>
        <taxon>eudicotyledons</taxon>
        <taxon>Gunneridae</taxon>
        <taxon>Pentapetalae</taxon>
        <taxon>rosids</taxon>
        <taxon>fabids</taxon>
        <taxon>Fabales</taxon>
        <taxon>Fabaceae</taxon>
        <taxon>Caesalpinioideae</taxon>
        <taxon>Cassia clade</taxon>
        <taxon>Senna</taxon>
    </lineage>
</organism>
<dbReference type="Gene3D" id="3.40.50.2300">
    <property type="match status" value="2"/>
</dbReference>
<dbReference type="GO" id="GO:0015276">
    <property type="term" value="F:ligand-gated monoatomic ion channel activity"/>
    <property type="evidence" value="ECO:0007669"/>
    <property type="project" value="InterPro"/>
</dbReference>
<keyword evidence="4 11" id="KW-1133">Transmembrane helix</keyword>
<dbReference type="Gene3D" id="1.10.287.70">
    <property type="match status" value="1"/>
</dbReference>
<evidence type="ECO:0000256" key="4">
    <source>
        <dbReference type="ARBA" id="ARBA00022989"/>
    </source>
</evidence>
<keyword evidence="9" id="KW-1071">Ligand-gated ion channel</keyword>
<dbReference type="SUPFAM" id="SSF53850">
    <property type="entry name" value="Periplasmic binding protein-like II"/>
    <property type="match status" value="1"/>
</dbReference>
<dbReference type="AlphaFoldDB" id="A0A834U1W7"/>
<dbReference type="SUPFAM" id="SSF53822">
    <property type="entry name" value="Periplasmic binding protein-like I"/>
    <property type="match status" value="1"/>
</dbReference>